<reference evidence="4" key="1">
    <citation type="journal article" date="2019" name="Int. J. Syst. Evol. Microbiol.">
        <title>The Global Catalogue of Microorganisms (GCM) 10K type strain sequencing project: providing services to taxonomists for standard genome sequencing and annotation.</title>
        <authorList>
            <consortium name="The Broad Institute Genomics Platform"/>
            <consortium name="The Broad Institute Genome Sequencing Center for Infectious Disease"/>
            <person name="Wu L."/>
            <person name="Ma J."/>
        </authorList>
    </citation>
    <scope>NUCLEOTIDE SEQUENCE [LARGE SCALE GENOMIC DNA]</scope>
    <source>
        <strain evidence="4">CGMCC 1.16306</strain>
    </source>
</reference>
<evidence type="ECO:0000256" key="1">
    <source>
        <dbReference type="SAM" id="MobiDB-lite"/>
    </source>
</evidence>
<feature type="compositionally biased region" description="Low complexity" evidence="1">
    <location>
        <begin position="1004"/>
        <end position="1014"/>
    </location>
</feature>
<dbReference type="InterPro" id="IPR047589">
    <property type="entry name" value="DUF11_rpt"/>
</dbReference>
<feature type="domain" description="DUF7507" evidence="2">
    <location>
        <begin position="905"/>
        <end position="1018"/>
    </location>
</feature>
<keyword evidence="4" id="KW-1185">Reference proteome</keyword>
<comment type="caution">
    <text evidence="3">The sequence shown here is derived from an EMBL/GenBank/DDBJ whole genome shotgun (WGS) entry which is preliminary data.</text>
</comment>
<feature type="domain" description="DUF7507" evidence="2">
    <location>
        <begin position="773"/>
        <end position="885"/>
    </location>
</feature>
<dbReference type="InterPro" id="IPR055354">
    <property type="entry name" value="DUF7507"/>
</dbReference>
<dbReference type="Proteomes" id="UP001596415">
    <property type="component" value="Unassembled WGS sequence"/>
</dbReference>
<evidence type="ECO:0000313" key="4">
    <source>
        <dbReference type="Proteomes" id="UP001596415"/>
    </source>
</evidence>
<dbReference type="Gene3D" id="2.60.40.3440">
    <property type="match status" value="4"/>
</dbReference>
<dbReference type="Pfam" id="PF24346">
    <property type="entry name" value="DUF7507"/>
    <property type="match status" value="3"/>
</dbReference>
<dbReference type="RefSeq" id="WP_380216774.1">
    <property type="nucleotide sequence ID" value="NZ_JBHTBN010000001.1"/>
</dbReference>
<organism evidence="3 4">
    <name type="scientific">Jejudonia soesokkakensis</name>
    <dbReference type="NCBI Taxonomy" id="1323432"/>
    <lineage>
        <taxon>Bacteria</taxon>
        <taxon>Pseudomonadati</taxon>
        <taxon>Bacteroidota</taxon>
        <taxon>Flavobacteriia</taxon>
        <taxon>Flavobacteriales</taxon>
        <taxon>Flavobacteriaceae</taxon>
        <taxon>Jejudonia</taxon>
    </lineage>
</organism>
<dbReference type="NCBIfam" id="TIGR01451">
    <property type="entry name" value="B_ant_repeat"/>
    <property type="match status" value="3"/>
</dbReference>
<feature type="domain" description="DUF7507" evidence="2">
    <location>
        <begin position="639"/>
        <end position="752"/>
    </location>
</feature>
<proteinExistence type="predicted"/>
<dbReference type="Gene3D" id="2.60.40.2810">
    <property type="match status" value="2"/>
</dbReference>
<feature type="non-terminal residue" evidence="3">
    <location>
        <position position="1032"/>
    </location>
</feature>
<gene>
    <name evidence="3" type="ORF">ACFQO1_04515</name>
</gene>
<feature type="region of interest" description="Disordered" evidence="1">
    <location>
        <begin position="135"/>
        <end position="154"/>
    </location>
</feature>
<evidence type="ECO:0000259" key="2">
    <source>
        <dbReference type="Pfam" id="PF24346"/>
    </source>
</evidence>
<feature type="non-terminal residue" evidence="3">
    <location>
        <position position="1"/>
    </location>
</feature>
<accession>A0ABW2MS68</accession>
<feature type="region of interest" description="Disordered" evidence="1">
    <location>
        <begin position="1004"/>
        <end position="1032"/>
    </location>
</feature>
<dbReference type="Pfam" id="PF17963">
    <property type="entry name" value="Big_9"/>
    <property type="match status" value="6"/>
</dbReference>
<sequence>TPNDPNFSGPDSFIYSVCDDGTPQACDQATVSITIFGINTTDAVLDINNTYVDLPVSGNVLTNDEDLQGDTQTVTTTGTITTAQGGTVEMSANGNYTYTPPAGYSGEDTFDYSIIDDGNPQAVDTTTVYIEILPANDSDNQPPVANPDTASTEVNTPVDGVVIVNDFDPEGDPITVTTTTVTTTEGVTVTIDPNTGEYTYTPPTDFVGVDTFEYTICDNGTPALCDTTTVEITVVGNSQENNTFANDDAYNGMPGENITGNVSDNDSDPEGDTQTVNTVPVVNPMNGTVALQADGSFVYTPNDPTFVGTDQFVYSVCDDGTPQACDEATVYITIGEGINEIYAIDDINDTFVNTPVTGDVSTNDDNLDGPAGSEVFTLVSGPNQGGTLTFNPDGTYTYTPPADFVGEDIFVYEVCDGGNPQACDQATVTIEVVDDPILENDPPIANNDTAVTEVNTPVTGNVLVNDYDLDGDPITVTTTTVTTTEGVVVTIDPITGVYTYTPPTDFTGVDTFVYTICDDADPALCDEATVYITVIDNSGNITVANDDSYYGEINTTISGNVLTNDTDPEGDGQTVTSLTVISLNGVTVTINPDGSFDYTAPADFTGTDQFVYTITDDNAGGAATDQATVYILIEETPDPAIAIVKTSSYDPIVNGECTASEGDIITYTFEVTNEGNVDLMNVSVTDPLLEAPNPVVTIAGPTGDDGDGILQTTETWIYTADYVITQADINAGIVTNQATATGTDEDGTTVTDLSGATIDDDLSTDTEICQVADIAIVKTSEYDGVVNGECTSDVGDTIAYTFTVTNEGNVDLSNVTVTDPLLQAPNPVVTIAGPTGDDGDGILQPTETWVYTADYAITQADINAGMVTNQATATGTPPTGDDVTDLSGATIDDDLSTDTEICNTAAIAIVKTSEYDGIVNGECTSDVGDTIAYTFTVTNEGNVDLSNVTVTDPLLQAPNPVVTIAGPTGDDGDGILQPTETWVYTADYAITQADINAGMVTNQATATGTPPTGDDVTDLSGVTIDDDLSTDT</sequence>
<name>A0ABW2MS68_9FLAO</name>
<dbReference type="NCBIfam" id="NF012211">
    <property type="entry name" value="tand_rpt_95"/>
    <property type="match status" value="6"/>
</dbReference>
<dbReference type="EMBL" id="JBHTBN010000001">
    <property type="protein sequence ID" value="MFC7356937.1"/>
    <property type="molecule type" value="Genomic_DNA"/>
</dbReference>
<feature type="compositionally biased region" description="Polar residues" evidence="1">
    <location>
        <begin position="137"/>
        <end position="154"/>
    </location>
</feature>
<evidence type="ECO:0000313" key="3">
    <source>
        <dbReference type="EMBL" id="MFC7356937.1"/>
    </source>
</evidence>
<protein>
    <submittedName>
        <fullName evidence="3">Ig-like domain-containing protein</fullName>
    </submittedName>
</protein>